<organism evidence="1 2">
    <name type="scientific">Perkinsus chesapeaki</name>
    <name type="common">Clam parasite</name>
    <name type="synonym">Perkinsus andrewsi</name>
    <dbReference type="NCBI Taxonomy" id="330153"/>
    <lineage>
        <taxon>Eukaryota</taxon>
        <taxon>Sar</taxon>
        <taxon>Alveolata</taxon>
        <taxon>Perkinsozoa</taxon>
        <taxon>Perkinsea</taxon>
        <taxon>Perkinsida</taxon>
        <taxon>Perkinsidae</taxon>
        <taxon>Perkinsus</taxon>
    </lineage>
</organism>
<dbReference type="EMBL" id="JAAPAO010000004">
    <property type="protein sequence ID" value="KAF4678021.1"/>
    <property type="molecule type" value="Genomic_DNA"/>
</dbReference>
<comment type="caution">
    <text evidence="1">The sequence shown here is derived from an EMBL/GenBank/DDBJ whole genome shotgun (WGS) entry which is preliminary data.</text>
</comment>
<name>A0A7J6N4Z8_PERCH</name>
<sequence length="168" mass="18617">MIEKTTGACWLATVKVYLKELTTLSAPHQYYLTNFYSGRHYNPSHYTYRRIEELLGMKDILARGSSSVMLTLQIFESCARSPRLKKPETKKRGAWRMYGSKSQPPVLPQTFCGLTAISTGTRAGLVKVLLRRLIGSNLLAASGFTGSRSGSTASTCDGKCDVKQQLLE</sequence>
<protein>
    <submittedName>
        <fullName evidence="1">Uncharacterized protein</fullName>
    </submittedName>
</protein>
<dbReference type="Proteomes" id="UP000591131">
    <property type="component" value="Unassembled WGS sequence"/>
</dbReference>
<proteinExistence type="predicted"/>
<accession>A0A7J6N4Z8</accession>
<reference evidence="1 2" key="1">
    <citation type="submission" date="2020-04" db="EMBL/GenBank/DDBJ databases">
        <title>Perkinsus chesapeaki whole genome sequence.</title>
        <authorList>
            <person name="Bogema D.R."/>
        </authorList>
    </citation>
    <scope>NUCLEOTIDE SEQUENCE [LARGE SCALE GENOMIC DNA]</scope>
    <source>
        <strain evidence="1">ATCC PRA-425</strain>
    </source>
</reference>
<evidence type="ECO:0000313" key="2">
    <source>
        <dbReference type="Proteomes" id="UP000591131"/>
    </source>
</evidence>
<evidence type="ECO:0000313" key="1">
    <source>
        <dbReference type="EMBL" id="KAF4678021.1"/>
    </source>
</evidence>
<gene>
    <name evidence="1" type="ORF">FOL47_006971</name>
</gene>
<dbReference type="AlphaFoldDB" id="A0A7J6N4Z8"/>
<keyword evidence="2" id="KW-1185">Reference proteome</keyword>